<dbReference type="InterPro" id="IPR038883">
    <property type="entry name" value="AN11006-like"/>
</dbReference>
<comment type="caution">
    <text evidence="2">The sequence shown here is derived from an EMBL/GenBank/DDBJ whole genome shotgun (WGS) entry which is preliminary data.</text>
</comment>
<keyword evidence="3" id="KW-1185">Reference proteome</keyword>
<feature type="region of interest" description="Disordered" evidence="1">
    <location>
        <begin position="1"/>
        <end position="58"/>
    </location>
</feature>
<accession>A0A9P5D5S0</accession>
<dbReference type="RefSeq" id="XP_035323498.1">
    <property type="nucleotide sequence ID" value="XM_035465661.1"/>
</dbReference>
<dbReference type="EMBL" id="JAANYQ010000003">
    <property type="protein sequence ID" value="KAF4124846.1"/>
    <property type="molecule type" value="Genomic_DNA"/>
</dbReference>
<protein>
    <submittedName>
        <fullName evidence="2">Uncharacterized protein</fullName>
    </submittedName>
</protein>
<gene>
    <name evidence="2" type="ORF">GMORB2_3685</name>
</gene>
<dbReference type="AlphaFoldDB" id="A0A9P5D5S0"/>
<evidence type="ECO:0000256" key="1">
    <source>
        <dbReference type="SAM" id="MobiDB-lite"/>
    </source>
</evidence>
<evidence type="ECO:0000313" key="2">
    <source>
        <dbReference type="EMBL" id="KAF4124846.1"/>
    </source>
</evidence>
<dbReference type="PANTHER" id="PTHR42085">
    <property type="entry name" value="F-BOX DOMAIN-CONTAINING PROTEIN"/>
    <property type="match status" value="1"/>
</dbReference>
<name>A0A9P5D5S0_9HYPO</name>
<evidence type="ECO:0000313" key="3">
    <source>
        <dbReference type="Proteomes" id="UP000749293"/>
    </source>
</evidence>
<dbReference type="GeneID" id="55969913"/>
<dbReference type="PANTHER" id="PTHR42085:SF2">
    <property type="entry name" value="F-BOX DOMAIN-CONTAINING PROTEIN"/>
    <property type="match status" value="1"/>
</dbReference>
<feature type="compositionally biased region" description="Polar residues" evidence="1">
    <location>
        <begin position="19"/>
        <end position="31"/>
    </location>
</feature>
<feature type="compositionally biased region" description="Basic and acidic residues" evidence="1">
    <location>
        <begin position="49"/>
        <end position="58"/>
    </location>
</feature>
<reference evidence="2" key="1">
    <citation type="submission" date="2020-03" db="EMBL/GenBank/DDBJ databases">
        <title>Site-based positive gene gene selection in Geosmithia morbida across the United States reveals a broad range of putative effectors and factors for local host and environmental adapation.</title>
        <authorList>
            <person name="Onufrak A."/>
            <person name="Murdoch R.W."/>
            <person name="Gazis R."/>
            <person name="Huff M."/>
            <person name="Staton M."/>
            <person name="Klingeman W."/>
            <person name="Hadziabdic D."/>
        </authorList>
    </citation>
    <scope>NUCLEOTIDE SEQUENCE</scope>
    <source>
        <strain evidence="2">1262</strain>
    </source>
</reference>
<sequence length="342" mass="38498">MGPSQKRGYNDLPAMANKSAGQRQTAANTNRRPVRSLRIHPPPTQRQIAAKDDGTQTSLDVKDGEDVLVSSIAALTLDVPLVPLRPKRRVPSKPFPLLMLPPEVRIRIYEYFFADADSNRVLDLAPSNYRDYHRKLGLMRVNRQIHEEATHYFYSSRTFRIFPTFPGRYFKTKKPLLSRLKKNQRQCITSLELRLGPGFNAPPKGWIVNDALGLADCSNVRKLSVFVECDPSDGVFKGFRRAEGFYEGFSRSLLSSVLEAMPPIGAIEFDAWTSVKMNGAMMGGLIDIAKASGYPIRWGPERGWTDSTDDGDDILRYTQAALDESEYKRAIQTMYSLDSSLV</sequence>
<proteinExistence type="predicted"/>
<organism evidence="2 3">
    <name type="scientific">Geosmithia morbida</name>
    <dbReference type="NCBI Taxonomy" id="1094350"/>
    <lineage>
        <taxon>Eukaryota</taxon>
        <taxon>Fungi</taxon>
        <taxon>Dikarya</taxon>
        <taxon>Ascomycota</taxon>
        <taxon>Pezizomycotina</taxon>
        <taxon>Sordariomycetes</taxon>
        <taxon>Hypocreomycetidae</taxon>
        <taxon>Hypocreales</taxon>
        <taxon>Bionectriaceae</taxon>
        <taxon>Geosmithia</taxon>
    </lineage>
</organism>
<dbReference type="Proteomes" id="UP000749293">
    <property type="component" value="Unassembled WGS sequence"/>
</dbReference>
<dbReference type="OrthoDB" id="5372935at2759"/>